<keyword evidence="3" id="KW-1185">Reference proteome</keyword>
<organism evidence="2">
    <name type="scientific">Notodromas monacha</name>
    <dbReference type="NCBI Taxonomy" id="399045"/>
    <lineage>
        <taxon>Eukaryota</taxon>
        <taxon>Metazoa</taxon>
        <taxon>Ecdysozoa</taxon>
        <taxon>Arthropoda</taxon>
        <taxon>Crustacea</taxon>
        <taxon>Oligostraca</taxon>
        <taxon>Ostracoda</taxon>
        <taxon>Podocopa</taxon>
        <taxon>Podocopida</taxon>
        <taxon>Cypridocopina</taxon>
        <taxon>Cypridoidea</taxon>
        <taxon>Cyprididae</taxon>
        <taxon>Notodromas</taxon>
    </lineage>
</organism>
<dbReference type="GO" id="GO:0097730">
    <property type="term" value="C:non-motile cilium"/>
    <property type="evidence" value="ECO:0007669"/>
    <property type="project" value="TreeGrafter"/>
</dbReference>
<dbReference type="PANTHER" id="PTHR34174:SF1">
    <property type="entry name" value="CENTRIOLAR AND CILIOGENESIS-ASSOCIATED PROTEIN HYLS1"/>
    <property type="match status" value="1"/>
</dbReference>
<dbReference type="GO" id="GO:0060271">
    <property type="term" value="P:cilium assembly"/>
    <property type="evidence" value="ECO:0007669"/>
    <property type="project" value="TreeGrafter"/>
</dbReference>
<sequence length="193" mass="21388">MSLRIVIDDRELASRLAEMGYENLPPELLRALKKDIKKLVKHDITLGKSTSRELSPAVAPQYVSSSSSSEASSTSVQRPRVTEATVQTERIFHHSSSDASLSSTTPSEACIRAQLAGLAPLTWPRHCCTRDDDDDFDSVSPPKMKRSSSAPTFRVAKAKKLQKNDPVSLYHNYRKDWDKFNIPGAKGAGKKFN</sequence>
<proteinExistence type="predicted"/>
<reference evidence="2" key="1">
    <citation type="submission" date="2020-11" db="EMBL/GenBank/DDBJ databases">
        <authorList>
            <person name="Tran Van P."/>
        </authorList>
    </citation>
    <scope>NUCLEOTIDE SEQUENCE</scope>
</reference>
<feature type="region of interest" description="Disordered" evidence="1">
    <location>
        <begin position="133"/>
        <end position="158"/>
    </location>
</feature>
<dbReference type="InterPro" id="IPR052319">
    <property type="entry name" value="Centriolar_ciliogenesis_assoc"/>
</dbReference>
<dbReference type="GO" id="GO:0005814">
    <property type="term" value="C:centriole"/>
    <property type="evidence" value="ECO:0007669"/>
    <property type="project" value="TreeGrafter"/>
</dbReference>
<evidence type="ECO:0000313" key="3">
    <source>
        <dbReference type="Proteomes" id="UP000678499"/>
    </source>
</evidence>
<name>A0A7R9BDS9_9CRUS</name>
<dbReference type="PANTHER" id="PTHR34174">
    <property type="entry name" value="HYDROLETHALUS SYNDROME PROTEIN 1"/>
    <property type="match status" value="1"/>
</dbReference>
<dbReference type="OrthoDB" id="6343432at2759"/>
<dbReference type="AlphaFoldDB" id="A0A7R9BDS9"/>
<dbReference type="EMBL" id="OA882087">
    <property type="protein sequence ID" value="CAD7272651.1"/>
    <property type="molecule type" value="Genomic_DNA"/>
</dbReference>
<feature type="compositionally biased region" description="Low complexity" evidence="1">
    <location>
        <begin position="64"/>
        <end position="75"/>
    </location>
</feature>
<evidence type="ECO:0000313" key="2">
    <source>
        <dbReference type="EMBL" id="CAD7272651.1"/>
    </source>
</evidence>
<dbReference type="EMBL" id="CAJPEX010000050">
    <property type="protein sequence ID" value="CAG0912803.1"/>
    <property type="molecule type" value="Genomic_DNA"/>
</dbReference>
<feature type="region of interest" description="Disordered" evidence="1">
    <location>
        <begin position="51"/>
        <end position="104"/>
    </location>
</feature>
<accession>A0A7R9BDS9</accession>
<evidence type="ECO:0000256" key="1">
    <source>
        <dbReference type="SAM" id="MobiDB-lite"/>
    </source>
</evidence>
<dbReference type="Proteomes" id="UP000678499">
    <property type="component" value="Unassembled WGS sequence"/>
</dbReference>
<protein>
    <submittedName>
        <fullName evidence="2">Uncharacterized protein</fullName>
    </submittedName>
</protein>
<gene>
    <name evidence="2" type="ORF">NMOB1V02_LOCUS576</name>
</gene>